<dbReference type="SUPFAM" id="SSF50249">
    <property type="entry name" value="Nucleic acid-binding proteins"/>
    <property type="match status" value="1"/>
</dbReference>
<gene>
    <name evidence="2" type="ORF">EZH22_28515</name>
</gene>
<protein>
    <submittedName>
        <fullName evidence="2">OB-fold domain-containing protein</fullName>
    </submittedName>
</protein>
<name>A0A974PP48_9HYPH</name>
<dbReference type="PANTHER" id="PTHR34075:SF5">
    <property type="entry name" value="BLR3430 PROTEIN"/>
    <property type="match status" value="1"/>
</dbReference>
<reference evidence="2 3" key="1">
    <citation type="submission" date="2020-10" db="EMBL/GenBank/DDBJ databases">
        <title>Degradation of 1,4-Dioxane by Xanthobacter sp. YN2, via a Novel Group-2 Soluble Di-Iron Monooxygenase.</title>
        <authorList>
            <person name="Ma F."/>
            <person name="Wang Y."/>
            <person name="Yang J."/>
            <person name="Guo H."/>
            <person name="Su D."/>
            <person name="Yu L."/>
        </authorList>
    </citation>
    <scope>NUCLEOTIDE SEQUENCE [LARGE SCALE GENOMIC DNA]</scope>
    <source>
        <strain evidence="2 3">YN2</strain>
    </source>
</reference>
<feature type="domain" description="ChsH2 C-terminal OB-fold" evidence="1">
    <location>
        <begin position="54"/>
        <end position="109"/>
    </location>
</feature>
<dbReference type="Pfam" id="PF01796">
    <property type="entry name" value="OB_ChsH2_C"/>
    <property type="match status" value="1"/>
</dbReference>
<dbReference type="RefSeq" id="WP_203193680.1">
    <property type="nucleotide sequence ID" value="NZ_CP063362.1"/>
</dbReference>
<dbReference type="InterPro" id="IPR002878">
    <property type="entry name" value="ChsH2_C"/>
</dbReference>
<dbReference type="PANTHER" id="PTHR34075">
    <property type="entry name" value="BLR3430 PROTEIN"/>
    <property type="match status" value="1"/>
</dbReference>
<sequence>MDETSAATEVAGPQVTYERFLAGGHFMIQRARKTGEYVFYPKVMSPSGETDLEWVEASGNGTVYAITVNRKREGSYNIALVDLDEGPRMVTTIVGVETLPIGTRVKARVETGETPRVVFEPREK</sequence>
<evidence type="ECO:0000313" key="2">
    <source>
        <dbReference type="EMBL" id="QRG06769.1"/>
    </source>
</evidence>
<dbReference type="KEGG" id="xdi:EZH22_28515"/>
<organism evidence="2 3">
    <name type="scientific">Xanthobacter dioxanivorans</name>
    <dbReference type="NCBI Taxonomy" id="2528964"/>
    <lineage>
        <taxon>Bacteria</taxon>
        <taxon>Pseudomonadati</taxon>
        <taxon>Pseudomonadota</taxon>
        <taxon>Alphaproteobacteria</taxon>
        <taxon>Hyphomicrobiales</taxon>
        <taxon>Xanthobacteraceae</taxon>
        <taxon>Xanthobacter</taxon>
    </lineage>
</organism>
<dbReference type="Proteomes" id="UP000596427">
    <property type="component" value="Chromosome"/>
</dbReference>
<evidence type="ECO:0000313" key="3">
    <source>
        <dbReference type="Proteomes" id="UP000596427"/>
    </source>
</evidence>
<dbReference type="EMBL" id="CP063362">
    <property type="protein sequence ID" value="QRG06769.1"/>
    <property type="molecule type" value="Genomic_DNA"/>
</dbReference>
<dbReference type="InterPro" id="IPR052513">
    <property type="entry name" value="Thioester_dehydratase-like"/>
</dbReference>
<accession>A0A974PP48</accession>
<dbReference type="AlphaFoldDB" id="A0A974PP48"/>
<dbReference type="InterPro" id="IPR012340">
    <property type="entry name" value="NA-bd_OB-fold"/>
</dbReference>
<evidence type="ECO:0000259" key="1">
    <source>
        <dbReference type="Pfam" id="PF01796"/>
    </source>
</evidence>
<proteinExistence type="predicted"/>
<keyword evidence="3" id="KW-1185">Reference proteome</keyword>